<protein>
    <submittedName>
        <fullName evidence="2">Uncharacterized protein</fullName>
    </submittedName>
</protein>
<gene>
    <name evidence="2" type="ORF">SOCE26_102260</name>
</gene>
<feature type="compositionally biased region" description="Basic and acidic residues" evidence="1">
    <location>
        <begin position="71"/>
        <end position="86"/>
    </location>
</feature>
<reference evidence="2 3" key="1">
    <citation type="submission" date="2015-09" db="EMBL/GenBank/DDBJ databases">
        <title>Sorangium comparison.</title>
        <authorList>
            <person name="Zaburannyi N."/>
            <person name="Bunk B."/>
            <person name="Overmann J."/>
            <person name="Mueller R."/>
        </authorList>
    </citation>
    <scope>NUCLEOTIDE SEQUENCE [LARGE SCALE GENOMIC DNA]</scope>
    <source>
        <strain evidence="2 3">So ce26</strain>
    </source>
</reference>
<name>A0A2L0FAS5_SORCE</name>
<organism evidence="2 3">
    <name type="scientific">Sorangium cellulosum</name>
    <name type="common">Polyangium cellulosum</name>
    <dbReference type="NCBI Taxonomy" id="56"/>
    <lineage>
        <taxon>Bacteria</taxon>
        <taxon>Pseudomonadati</taxon>
        <taxon>Myxococcota</taxon>
        <taxon>Polyangia</taxon>
        <taxon>Polyangiales</taxon>
        <taxon>Polyangiaceae</taxon>
        <taxon>Sorangium</taxon>
    </lineage>
</organism>
<accession>A0A2L0FAS5</accession>
<dbReference type="EMBL" id="CP012673">
    <property type="protein sequence ID" value="AUX48685.1"/>
    <property type="molecule type" value="Genomic_DNA"/>
</dbReference>
<dbReference type="AlphaFoldDB" id="A0A2L0FAS5"/>
<sequence>MRPPARRAPGLAWPSLHGSTRERDVAEPPRPHDAGRARGRGRVRARRAAPRRLRRLPGLRRPVGRRAPRRGGREGVAHPGRAREGVDGPLRVGEAGELQDEPRDPGGLERLEDHVMPPALAGADVLVCSRDQQAARIGRQVVDPPEELFAVHPRHLEVGADHVELVCLEHLERPRGGPAGDDLDVVFEDGRDAVQHPLLVVDDEHTQPLLRVRAHGAPRVGSGAEGGVVLAGDDRAVRFMSCPRVQLARRGGAARRSRSGWWIEAFQLETTAWGRLRIYTTNLAFVKLVLEHFVPARASAIPAISFTVLKQSSHLVLTSTSHRADRLQWSGQRLVAAAVGCESSSGDHRRTWLEARSIRGGRRVRSVGATRVFGSCYSRLRLLPDGLEFAGTGYTPPLRALEGDGPILTWAALARAGSRPPG</sequence>
<proteinExistence type="predicted"/>
<feature type="compositionally biased region" description="Basic and acidic residues" evidence="1">
    <location>
        <begin position="19"/>
        <end position="36"/>
    </location>
</feature>
<feature type="region of interest" description="Disordered" evidence="1">
    <location>
        <begin position="1"/>
        <end position="111"/>
    </location>
</feature>
<evidence type="ECO:0000313" key="2">
    <source>
        <dbReference type="EMBL" id="AUX48685.1"/>
    </source>
</evidence>
<evidence type="ECO:0000313" key="3">
    <source>
        <dbReference type="Proteomes" id="UP000238348"/>
    </source>
</evidence>
<feature type="compositionally biased region" description="Basic and acidic residues" evidence="1">
    <location>
        <begin position="100"/>
        <end position="111"/>
    </location>
</feature>
<feature type="compositionally biased region" description="Basic residues" evidence="1">
    <location>
        <begin position="37"/>
        <end position="70"/>
    </location>
</feature>
<evidence type="ECO:0000256" key="1">
    <source>
        <dbReference type="SAM" id="MobiDB-lite"/>
    </source>
</evidence>
<dbReference type="Proteomes" id="UP000238348">
    <property type="component" value="Chromosome"/>
</dbReference>